<dbReference type="EMBL" id="BARW01015467">
    <property type="protein sequence ID" value="GAI95120.1"/>
    <property type="molecule type" value="Genomic_DNA"/>
</dbReference>
<name>X1U5L7_9ZZZZ</name>
<dbReference type="InterPro" id="IPR014942">
    <property type="entry name" value="AbiEii"/>
</dbReference>
<sequence>RNNYSNIAKYSSDYPIKIDKRSIFERDRLQLFIIYDIIPDIRGVKELKVDILQDYYIPKHERKGLLFSYPEFENKNSILKTYVLESVVCDKIGRILDVDNEPRDLYDLWYLLKLNLDINIIRKEFKNKYGYEIIIPNFLREIVNDDYRQNWRNRLIYQMFALPDFDMVIKDLNKLIKEKF</sequence>
<dbReference type="AlphaFoldDB" id="X1U5L7"/>
<comment type="caution">
    <text evidence="1">The sequence shown here is derived from an EMBL/GenBank/DDBJ whole genome shotgun (WGS) entry which is preliminary data.</text>
</comment>
<feature type="non-terminal residue" evidence="1">
    <location>
        <position position="1"/>
    </location>
</feature>
<proteinExistence type="predicted"/>
<evidence type="ECO:0000313" key="1">
    <source>
        <dbReference type="EMBL" id="GAI95120.1"/>
    </source>
</evidence>
<accession>X1U5L7</accession>
<reference evidence="1" key="1">
    <citation type="journal article" date="2014" name="Front. Microbiol.">
        <title>High frequency of phylogenetically diverse reductive dehalogenase-homologous genes in deep subseafloor sedimentary metagenomes.</title>
        <authorList>
            <person name="Kawai M."/>
            <person name="Futagami T."/>
            <person name="Toyoda A."/>
            <person name="Takaki Y."/>
            <person name="Nishi S."/>
            <person name="Hori S."/>
            <person name="Arai W."/>
            <person name="Tsubouchi T."/>
            <person name="Morono Y."/>
            <person name="Uchiyama I."/>
            <person name="Ito T."/>
            <person name="Fujiyama A."/>
            <person name="Inagaki F."/>
            <person name="Takami H."/>
        </authorList>
    </citation>
    <scope>NUCLEOTIDE SEQUENCE</scope>
    <source>
        <strain evidence="1">Expedition CK06-06</strain>
    </source>
</reference>
<dbReference type="Pfam" id="PF08843">
    <property type="entry name" value="AbiEii"/>
    <property type="match status" value="1"/>
</dbReference>
<organism evidence="1">
    <name type="scientific">marine sediment metagenome</name>
    <dbReference type="NCBI Taxonomy" id="412755"/>
    <lineage>
        <taxon>unclassified sequences</taxon>
        <taxon>metagenomes</taxon>
        <taxon>ecological metagenomes</taxon>
    </lineage>
</organism>
<gene>
    <name evidence="1" type="ORF">S12H4_27141</name>
</gene>
<evidence type="ECO:0008006" key="2">
    <source>
        <dbReference type="Google" id="ProtNLM"/>
    </source>
</evidence>
<protein>
    <recommendedName>
        <fullName evidence="2">Nucleotidyl transferase AbiEii/AbiGii toxin family protein</fullName>
    </recommendedName>
</protein>